<dbReference type="EMBL" id="VSRR010006235">
    <property type="protein sequence ID" value="MPC44341.1"/>
    <property type="molecule type" value="Genomic_DNA"/>
</dbReference>
<organism evidence="1 2">
    <name type="scientific">Portunus trituberculatus</name>
    <name type="common">Swimming crab</name>
    <name type="synonym">Neptunus trituberculatus</name>
    <dbReference type="NCBI Taxonomy" id="210409"/>
    <lineage>
        <taxon>Eukaryota</taxon>
        <taxon>Metazoa</taxon>
        <taxon>Ecdysozoa</taxon>
        <taxon>Arthropoda</taxon>
        <taxon>Crustacea</taxon>
        <taxon>Multicrustacea</taxon>
        <taxon>Malacostraca</taxon>
        <taxon>Eumalacostraca</taxon>
        <taxon>Eucarida</taxon>
        <taxon>Decapoda</taxon>
        <taxon>Pleocyemata</taxon>
        <taxon>Brachyura</taxon>
        <taxon>Eubrachyura</taxon>
        <taxon>Portunoidea</taxon>
        <taxon>Portunidae</taxon>
        <taxon>Portuninae</taxon>
        <taxon>Portunus</taxon>
    </lineage>
</organism>
<name>A0A5B7FB30_PORTR</name>
<sequence length="70" mass="7551">MKAKINVCKIEEKRSCGEGLTGLFTEQHQGALTPKGDKNGAVFSVYLVSVQNSYVRPRIPGTATGQETLP</sequence>
<accession>A0A5B7FB30</accession>
<proteinExistence type="predicted"/>
<dbReference type="AlphaFoldDB" id="A0A5B7FB30"/>
<dbReference type="Proteomes" id="UP000324222">
    <property type="component" value="Unassembled WGS sequence"/>
</dbReference>
<protein>
    <submittedName>
        <fullName evidence="1">Uncharacterized protein</fullName>
    </submittedName>
</protein>
<evidence type="ECO:0000313" key="1">
    <source>
        <dbReference type="EMBL" id="MPC44341.1"/>
    </source>
</evidence>
<reference evidence="1 2" key="1">
    <citation type="submission" date="2019-05" db="EMBL/GenBank/DDBJ databases">
        <title>Another draft genome of Portunus trituberculatus and its Hox gene families provides insights of decapod evolution.</title>
        <authorList>
            <person name="Jeong J.-H."/>
            <person name="Song I."/>
            <person name="Kim S."/>
            <person name="Choi T."/>
            <person name="Kim D."/>
            <person name="Ryu S."/>
            <person name="Kim W."/>
        </authorList>
    </citation>
    <scope>NUCLEOTIDE SEQUENCE [LARGE SCALE GENOMIC DNA]</scope>
    <source>
        <tissue evidence="1">Muscle</tissue>
    </source>
</reference>
<evidence type="ECO:0000313" key="2">
    <source>
        <dbReference type="Proteomes" id="UP000324222"/>
    </source>
</evidence>
<keyword evidence="2" id="KW-1185">Reference proteome</keyword>
<comment type="caution">
    <text evidence="1">The sequence shown here is derived from an EMBL/GenBank/DDBJ whole genome shotgun (WGS) entry which is preliminary data.</text>
</comment>
<gene>
    <name evidence="1" type="ORF">E2C01_038014</name>
</gene>